<sequence>MLSSFLVAFVHLLVLSEAAAVAWLPPKRHTPLASSQDILRNPNHIFNAIHSSGRQRGSSLNRNGMSFFLATVPEGVQFYHGTRLDKPVAGMGTLFFEPEDAMILARSISGRGRLSEHSLTEATTLQNGNSRCNEGCGPSGRSNEPVGSPSNLLWHGVQHEQIHHENLPTNFWHWIQKPLSKWSVIVGHDDEDNDDVSDERKAGYLHTYRTVHPLNLLYIDGMPAAETQQGTLDSQDAILLNADIAKFDRLSEDERSQGLCNLSHTEWQGRVDGFLRMGTGFEIVLCKFDKHLETVRITALDKSDRKGGRPSTFRYFDSYRKNEEKEANSFNDIRDGQVTIHYDSFVTAYSHDLDLFHGAQLPRLLNVPKHTLRALHDEVTDLVLQQSNPFSSRPLHPHAAISIPQAPSADINDEVYEKHPDEHRYNVNWQSRTDLIVGHYAPLFSLLLSPTTTTTTTTTTTAAAAAFHAELDALLSPFTDVRARNPAAEIYRCAKQFMPRQFSSSSPSSSSSSSSSFSSSLSRRYASPAPPPLPPSLAERAVRNVSAEICKALVHARLKRDGEAGRRRVGRLVEWLGWGVWFEVEKG</sequence>
<accession>A0ACC3DSS9</accession>
<proteinExistence type="predicted"/>
<evidence type="ECO:0000313" key="1">
    <source>
        <dbReference type="EMBL" id="KAK3079746.1"/>
    </source>
</evidence>
<comment type="caution">
    <text evidence="1">The sequence shown here is derived from an EMBL/GenBank/DDBJ whole genome shotgun (WGS) entry which is preliminary data.</text>
</comment>
<dbReference type="EMBL" id="JAWDJW010000947">
    <property type="protein sequence ID" value="KAK3079746.1"/>
    <property type="molecule type" value="Genomic_DNA"/>
</dbReference>
<reference evidence="1" key="1">
    <citation type="submission" date="2024-09" db="EMBL/GenBank/DDBJ databases">
        <title>Black Yeasts Isolated from many extreme environments.</title>
        <authorList>
            <person name="Coleine C."/>
            <person name="Stajich J.E."/>
            <person name="Selbmann L."/>
        </authorList>
    </citation>
    <scope>NUCLEOTIDE SEQUENCE</scope>
    <source>
        <strain evidence="1">CCFEE 5737</strain>
    </source>
</reference>
<name>A0ACC3DSS9_9PEZI</name>
<keyword evidence="2" id="KW-1185">Reference proteome</keyword>
<protein>
    <submittedName>
        <fullName evidence="1">Uncharacterized protein</fullName>
    </submittedName>
</protein>
<organism evidence="1 2">
    <name type="scientific">Coniosporium uncinatum</name>
    <dbReference type="NCBI Taxonomy" id="93489"/>
    <lineage>
        <taxon>Eukaryota</taxon>
        <taxon>Fungi</taxon>
        <taxon>Dikarya</taxon>
        <taxon>Ascomycota</taxon>
        <taxon>Pezizomycotina</taxon>
        <taxon>Dothideomycetes</taxon>
        <taxon>Dothideomycetes incertae sedis</taxon>
        <taxon>Coniosporium</taxon>
    </lineage>
</organism>
<gene>
    <name evidence="1" type="ORF">LTS18_004009</name>
</gene>
<evidence type="ECO:0000313" key="2">
    <source>
        <dbReference type="Proteomes" id="UP001186974"/>
    </source>
</evidence>
<dbReference type="Proteomes" id="UP001186974">
    <property type="component" value="Unassembled WGS sequence"/>
</dbReference>